<feature type="domain" description="Cytochrome b5 heme-binding" evidence="5">
    <location>
        <begin position="27"/>
        <end position="95"/>
    </location>
</feature>
<evidence type="ECO:0000256" key="1">
    <source>
        <dbReference type="ARBA" id="ARBA00022617"/>
    </source>
</evidence>
<keyword evidence="1 4" id="KW-0349">Heme</keyword>
<dbReference type="InterPro" id="IPR036400">
    <property type="entry name" value="Cyt_B5-like_heme/steroid_sf"/>
</dbReference>
<accession>A0AAU9JVS0</accession>
<evidence type="ECO:0000313" key="7">
    <source>
        <dbReference type="Proteomes" id="UP001162131"/>
    </source>
</evidence>
<evidence type="ECO:0000313" key="6">
    <source>
        <dbReference type="EMBL" id="CAG9330481.1"/>
    </source>
</evidence>
<dbReference type="PROSITE" id="PS00191">
    <property type="entry name" value="CYTOCHROME_B5_1"/>
    <property type="match status" value="1"/>
</dbReference>
<dbReference type="Gene3D" id="3.10.120.10">
    <property type="entry name" value="Cytochrome b5-like heme/steroid binding domain"/>
    <property type="match status" value="1"/>
</dbReference>
<gene>
    <name evidence="6" type="ORF">BSTOLATCC_MIC51069</name>
</gene>
<protein>
    <recommendedName>
        <fullName evidence="5">Cytochrome b5 heme-binding domain-containing protein</fullName>
    </recommendedName>
</protein>
<dbReference type="GO" id="GO:0020037">
    <property type="term" value="F:heme binding"/>
    <property type="evidence" value="ECO:0007669"/>
    <property type="project" value="UniProtKB-UniRule"/>
</dbReference>
<sequence>MSVNFVDKNGMNHIEIIEKILKENLKWVFFDEFVVDVSGFMQNHPGGDYMLREVIGEDVGKYINGCSSIGDGVLPYGHTQIARNLLNILVVGKIGQTNDYILNKDGITDDTWNMNWKIAKRYNLSSTTQSIEFKSHKWAVRESPRGFEWIGKHFRDRAVIGSRVVKRYYSLLAANLYDWHKQVQT</sequence>
<dbReference type="SUPFAM" id="SSF55856">
    <property type="entry name" value="Cytochrome b5-like heme/steroid binding domain"/>
    <property type="match status" value="1"/>
</dbReference>
<evidence type="ECO:0000256" key="3">
    <source>
        <dbReference type="ARBA" id="ARBA00023004"/>
    </source>
</evidence>
<dbReference type="EMBL" id="CAJZBQ010000051">
    <property type="protein sequence ID" value="CAG9330481.1"/>
    <property type="molecule type" value="Genomic_DNA"/>
</dbReference>
<dbReference type="Proteomes" id="UP001162131">
    <property type="component" value="Unassembled WGS sequence"/>
</dbReference>
<dbReference type="AlphaFoldDB" id="A0AAU9JVS0"/>
<evidence type="ECO:0000256" key="4">
    <source>
        <dbReference type="RuleBase" id="RU362121"/>
    </source>
</evidence>
<dbReference type="InterPro" id="IPR018506">
    <property type="entry name" value="Cyt_B5_heme-BS"/>
</dbReference>
<proteinExistence type="inferred from homology"/>
<evidence type="ECO:0000259" key="5">
    <source>
        <dbReference type="PROSITE" id="PS50255"/>
    </source>
</evidence>
<keyword evidence="3 4" id="KW-0408">Iron</keyword>
<dbReference type="GO" id="GO:0046872">
    <property type="term" value="F:metal ion binding"/>
    <property type="evidence" value="ECO:0007669"/>
    <property type="project" value="UniProtKB-UniRule"/>
</dbReference>
<dbReference type="PROSITE" id="PS50255">
    <property type="entry name" value="CYTOCHROME_B5_2"/>
    <property type="match status" value="1"/>
</dbReference>
<evidence type="ECO:0000256" key="2">
    <source>
        <dbReference type="ARBA" id="ARBA00022723"/>
    </source>
</evidence>
<name>A0AAU9JVS0_9CILI</name>
<reference evidence="6" key="1">
    <citation type="submission" date="2021-09" db="EMBL/GenBank/DDBJ databases">
        <authorList>
            <consortium name="AG Swart"/>
            <person name="Singh M."/>
            <person name="Singh A."/>
            <person name="Seah K."/>
            <person name="Emmerich C."/>
        </authorList>
    </citation>
    <scope>NUCLEOTIDE SEQUENCE</scope>
    <source>
        <strain evidence="6">ATCC30299</strain>
    </source>
</reference>
<keyword evidence="7" id="KW-1185">Reference proteome</keyword>
<keyword evidence="2 4" id="KW-0479">Metal-binding</keyword>
<comment type="similarity">
    <text evidence="4">Belongs to the cytochrome b5 family.</text>
</comment>
<comment type="caution">
    <text evidence="6">The sequence shown here is derived from an EMBL/GenBank/DDBJ whole genome shotgun (WGS) entry which is preliminary data.</text>
</comment>
<organism evidence="6 7">
    <name type="scientific">Blepharisma stoltei</name>
    <dbReference type="NCBI Taxonomy" id="1481888"/>
    <lineage>
        <taxon>Eukaryota</taxon>
        <taxon>Sar</taxon>
        <taxon>Alveolata</taxon>
        <taxon>Ciliophora</taxon>
        <taxon>Postciliodesmatophora</taxon>
        <taxon>Heterotrichea</taxon>
        <taxon>Heterotrichida</taxon>
        <taxon>Blepharismidae</taxon>
        <taxon>Blepharisma</taxon>
    </lineage>
</organism>
<dbReference type="Pfam" id="PF00173">
    <property type="entry name" value="Cyt-b5"/>
    <property type="match status" value="1"/>
</dbReference>
<dbReference type="InterPro" id="IPR001199">
    <property type="entry name" value="Cyt_B5-like_heme/steroid-bd"/>
</dbReference>